<keyword evidence="6 9" id="KW-0029">Amino-acid transport</keyword>
<sequence>MDKRNKMIDGLFIGLALFATYFGAGNLIFPPILGLQSGTNYMSGILGLTMSGILIPIASIIVIGIHGSAEKITKHVSKNCYNLCILAVMFIVLFVGNPRTAATAVEMGIQGIFPSLPYAPFVLIYFALVFFIAKDRGKALDKIGKNITPILVTILLILIIAGIVRPIGAPVSTELKNPFTNSLLQGYQTGDVLVSFLMASVFLANIQNKGYLGNDKKKVMIIASIVAFIGLFIVYGGLFYMGACGSGIFPSDIGRAELLVAINRKIGGQLAMNALGTAVILACFTTAVGQATAGADFFVRLSKDKFDYKITAGCLCVISSLMALVGVDKIVMYANPIYTAIFPVLVVIVILGVFSKIIPNDGAYKGAVIFTLIYSVCEALNTSCNIGIIDGFVNSMPFASHGFGWVIPCIVGFIAGMAIYPLMKSKMESKTN</sequence>
<dbReference type="EMBL" id="CP101637">
    <property type="protein sequence ID" value="WMT81046.1"/>
    <property type="molecule type" value="Genomic_DNA"/>
</dbReference>
<evidence type="ECO:0000256" key="8">
    <source>
        <dbReference type="ARBA" id="ARBA00023136"/>
    </source>
</evidence>
<keyword evidence="5 9" id="KW-0812">Transmembrane</keyword>
<evidence type="ECO:0000256" key="1">
    <source>
        <dbReference type="ARBA" id="ARBA00004651"/>
    </source>
</evidence>
<evidence type="ECO:0000313" key="10">
    <source>
        <dbReference type="EMBL" id="WMT81046.1"/>
    </source>
</evidence>
<feature type="transmembrane region" description="Helical" evidence="9">
    <location>
        <begin position="274"/>
        <end position="298"/>
    </location>
</feature>
<feature type="transmembrane region" description="Helical" evidence="9">
    <location>
        <begin position="187"/>
        <end position="207"/>
    </location>
</feature>
<keyword evidence="11" id="KW-1185">Reference proteome</keyword>
<accession>A0ABY9Q0C7</accession>
<keyword evidence="7 9" id="KW-1133">Transmembrane helix</keyword>
<keyword evidence="3 9" id="KW-0813">Transport</keyword>
<evidence type="ECO:0000256" key="7">
    <source>
        <dbReference type="ARBA" id="ARBA00022989"/>
    </source>
</evidence>
<feature type="transmembrane region" description="Helical" evidence="9">
    <location>
        <begin position="12"/>
        <end position="33"/>
    </location>
</feature>
<feature type="transmembrane region" description="Helical" evidence="9">
    <location>
        <begin position="366"/>
        <end position="389"/>
    </location>
</feature>
<evidence type="ECO:0000313" key="11">
    <source>
        <dbReference type="Proteomes" id="UP001235030"/>
    </source>
</evidence>
<feature type="transmembrane region" description="Helical" evidence="9">
    <location>
        <begin position="310"/>
        <end position="327"/>
    </location>
</feature>
<name>A0ABY9Q0C7_9FIRM</name>
<protein>
    <recommendedName>
        <fullName evidence="9">Branched-chain amino acid transport system carrier protein</fullName>
    </recommendedName>
</protein>
<evidence type="ECO:0000256" key="5">
    <source>
        <dbReference type="ARBA" id="ARBA00022692"/>
    </source>
</evidence>
<feature type="transmembrane region" description="Helical" evidence="9">
    <location>
        <begin position="219"/>
        <end position="241"/>
    </location>
</feature>
<feature type="transmembrane region" description="Helical" evidence="9">
    <location>
        <begin position="79"/>
        <end position="96"/>
    </location>
</feature>
<evidence type="ECO:0000256" key="3">
    <source>
        <dbReference type="ARBA" id="ARBA00022448"/>
    </source>
</evidence>
<evidence type="ECO:0000256" key="2">
    <source>
        <dbReference type="ARBA" id="ARBA00008540"/>
    </source>
</evidence>
<comment type="function">
    <text evidence="9">Component of the transport system for branched-chain amino acids.</text>
</comment>
<organism evidence="10 11">
    <name type="scientific">Terrisporobacter mayombei</name>
    <dbReference type="NCBI Taxonomy" id="1541"/>
    <lineage>
        <taxon>Bacteria</taxon>
        <taxon>Bacillati</taxon>
        <taxon>Bacillota</taxon>
        <taxon>Clostridia</taxon>
        <taxon>Peptostreptococcales</taxon>
        <taxon>Peptostreptococcaceae</taxon>
        <taxon>Terrisporobacter</taxon>
    </lineage>
</organism>
<dbReference type="PANTHER" id="PTHR30588:SF0">
    <property type="entry name" value="BRANCHED-CHAIN AMINO ACID PERMEASE BRNQ"/>
    <property type="match status" value="1"/>
</dbReference>
<dbReference type="InterPro" id="IPR004685">
    <property type="entry name" value="Brnchd-chn_aa_trnsp_Livcs"/>
</dbReference>
<feature type="transmembrane region" description="Helical" evidence="9">
    <location>
        <begin position="146"/>
        <end position="167"/>
    </location>
</feature>
<dbReference type="Pfam" id="PF05525">
    <property type="entry name" value="Branch_AA_trans"/>
    <property type="match status" value="1"/>
</dbReference>
<evidence type="ECO:0000256" key="6">
    <source>
        <dbReference type="ARBA" id="ARBA00022970"/>
    </source>
</evidence>
<reference evidence="10 11" key="1">
    <citation type="submission" date="2022-07" db="EMBL/GenBank/DDBJ databases">
        <title>Genome sequence of Terrisporobacter mayombei DSM6539.</title>
        <authorList>
            <person name="Boeer T."/>
            <person name="Bengelsdorf F.R."/>
            <person name="Daniel R."/>
            <person name="Poehlein A."/>
        </authorList>
    </citation>
    <scope>NUCLEOTIDE SEQUENCE [LARGE SCALE GENOMIC DNA]</scope>
    <source>
        <strain evidence="10 11">DSM 6539</strain>
    </source>
</reference>
<evidence type="ECO:0000256" key="4">
    <source>
        <dbReference type="ARBA" id="ARBA00022475"/>
    </source>
</evidence>
<evidence type="ECO:0000256" key="9">
    <source>
        <dbReference type="RuleBase" id="RU362122"/>
    </source>
</evidence>
<comment type="similarity">
    <text evidence="2 9">Belongs to the branched chain amino acid transporter family.</text>
</comment>
<feature type="transmembrane region" description="Helical" evidence="9">
    <location>
        <begin position="333"/>
        <end position="354"/>
    </location>
</feature>
<feature type="transmembrane region" description="Helical" evidence="9">
    <location>
        <begin position="401"/>
        <end position="423"/>
    </location>
</feature>
<dbReference type="RefSeq" id="WP_228103236.1">
    <property type="nucleotide sequence ID" value="NZ_CP101637.1"/>
</dbReference>
<keyword evidence="8 9" id="KW-0472">Membrane</keyword>
<feature type="transmembrane region" description="Helical" evidence="9">
    <location>
        <begin position="45"/>
        <end position="67"/>
    </location>
</feature>
<proteinExistence type="inferred from homology"/>
<keyword evidence="4" id="KW-1003">Cell membrane</keyword>
<feature type="transmembrane region" description="Helical" evidence="9">
    <location>
        <begin position="116"/>
        <end position="134"/>
    </location>
</feature>
<gene>
    <name evidence="10" type="primary">brnQ_4</name>
    <name evidence="10" type="ORF">TEMA_13780</name>
</gene>
<dbReference type="PANTHER" id="PTHR30588">
    <property type="entry name" value="BRANCHED-CHAIN AMINO ACID TRANSPORT SYSTEM 2 CARRIER PROTEIN"/>
    <property type="match status" value="1"/>
</dbReference>
<comment type="subcellular location">
    <subcellularLocation>
        <location evidence="1 9">Cell membrane</location>
        <topology evidence="1 9">Multi-pass membrane protein</topology>
    </subcellularLocation>
</comment>
<dbReference type="Proteomes" id="UP001235030">
    <property type="component" value="Chromosome"/>
</dbReference>